<dbReference type="AlphaFoldDB" id="K6Z4L5"/>
<feature type="chain" id="PRO_5003897904" description="Lipid/polyisoprenoid-binding YceI-like domain-containing protein" evidence="1">
    <location>
        <begin position="23"/>
        <end position="193"/>
    </location>
</feature>
<dbReference type="SUPFAM" id="SSF101874">
    <property type="entry name" value="YceI-like"/>
    <property type="match status" value="1"/>
</dbReference>
<organism evidence="3 4">
    <name type="scientific">Paraglaciecola psychrophila 170</name>
    <dbReference type="NCBI Taxonomy" id="1129794"/>
    <lineage>
        <taxon>Bacteria</taxon>
        <taxon>Pseudomonadati</taxon>
        <taxon>Pseudomonadota</taxon>
        <taxon>Gammaproteobacteria</taxon>
        <taxon>Alteromonadales</taxon>
        <taxon>Alteromonadaceae</taxon>
        <taxon>Paraglaciecola</taxon>
    </lineage>
</organism>
<name>K6Z4L5_9ALTE</name>
<dbReference type="InterPro" id="IPR036761">
    <property type="entry name" value="TTHA0802/YceI-like_sf"/>
</dbReference>
<dbReference type="HOGENOM" id="CLU_102556_0_0_6"/>
<sequence length="193" mass="20823">MKSLLLSTIFISLFLFCSAANAHWMLVKDESSLSFVSTKNQHISEVQQFRTLNAEFGPEGKLQVEIELGSIDSGIEIRDTRMREKLFLVDKFPTAKLTAQLPDSVLTLAKGNSVLVTLPAELSIMGISKTISATVQVTRKADDGIVATSTQPILISATDFGLTSGIEILQTLAGLSGIGLTVPVNFNLVFLAH</sequence>
<dbReference type="PIRSF" id="PIRSF029811">
    <property type="entry name" value="UCP029811"/>
    <property type="match status" value="1"/>
</dbReference>
<feature type="domain" description="Lipid/polyisoprenoid-binding YceI-like" evidence="2">
    <location>
        <begin position="23"/>
        <end position="191"/>
    </location>
</feature>
<dbReference type="Pfam" id="PF04264">
    <property type="entry name" value="YceI"/>
    <property type="match status" value="1"/>
</dbReference>
<dbReference type="InterPro" id="IPR027016">
    <property type="entry name" value="UCP029811"/>
</dbReference>
<dbReference type="RefSeq" id="WP_007642730.1">
    <property type="nucleotide sequence ID" value="NC_020514.1"/>
</dbReference>
<evidence type="ECO:0000256" key="1">
    <source>
        <dbReference type="SAM" id="SignalP"/>
    </source>
</evidence>
<gene>
    <name evidence="3" type="ORF">C427_5469</name>
</gene>
<dbReference type="PATRIC" id="fig|1129794.4.peg.5449"/>
<reference evidence="3 4" key="1">
    <citation type="journal article" date="2013" name="Genome Announc.">
        <title>Complete Genome Sequence of Glaciecola psychrophila Strain 170T.</title>
        <authorList>
            <person name="Yin J."/>
            <person name="Chen J."/>
            <person name="Liu G."/>
            <person name="Yu Y."/>
            <person name="Song L."/>
            <person name="Wang X."/>
            <person name="Qu X."/>
        </authorList>
    </citation>
    <scope>NUCLEOTIDE SEQUENCE [LARGE SCALE GENOMIC DNA]</scope>
    <source>
        <strain evidence="3 4">170</strain>
    </source>
</reference>
<keyword evidence="4" id="KW-1185">Reference proteome</keyword>
<dbReference type="Proteomes" id="UP000011864">
    <property type="component" value="Chromosome"/>
</dbReference>
<dbReference type="PANTHER" id="PTHR34406">
    <property type="entry name" value="PROTEIN YCEI"/>
    <property type="match status" value="1"/>
</dbReference>
<evidence type="ECO:0000259" key="2">
    <source>
        <dbReference type="SMART" id="SM00867"/>
    </source>
</evidence>
<dbReference type="Gene3D" id="2.40.128.110">
    <property type="entry name" value="Lipid/polyisoprenoid-binding, YceI-like"/>
    <property type="match status" value="1"/>
</dbReference>
<protein>
    <recommendedName>
        <fullName evidence="2">Lipid/polyisoprenoid-binding YceI-like domain-containing protein</fullName>
    </recommendedName>
</protein>
<dbReference type="STRING" id="1129794.C427_5469"/>
<evidence type="ECO:0000313" key="4">
    <source>
        <dbReference type="Proteomes" id="UP000011864"/>
    </source>
</evidence>
<dbReference type="EMBL" id="CP003837">
    <property type="protein sequence ID" value="AGH47566.1"/>
    <property type="molecule type" value="Genomic_DNA"/>
</dbReference>
<dbReference type="OrthoDB" id="9793816at2"/>
<proteinExistence type="predicted"/>
<dbReference type="PANTHER" id="PTHR34406:SF1">
    <property type="entry name" value="PROTEIN YCEI"/>
    <property type="match status" value="1"/>
</dbReference>
<evidence type="ECO:0000313" key="3">
    <source>
        <dbReference type="EMBL" id="AGH47566.1"/>
    </source>
</evidence>
<accession>K6Z4L5</accession>
<keyword evidence="1" id="KW-0732">Signal</keyword>
<dbReference type="KEGG" id="gps:C427_5469"/>
<dbReference type="SMART" id="SM00867">
    <property type="entry name" value="YceI"/>
    <property type="match status" value="1"/>
</dbReference>
<feature type="signal peptide" evidence="1">
    <location>
        <begin position="1"/>
        <end position="22"/>
    </location>
</feature>
<dbReference type="eggNOG" id="COG2353">
    <property type="taxonomic scope" value="Bacteria"/>
</dbReference>
<dbReference type="InterPro" id="IPR007372">
    <property type="entry name" value="Lipid/polyisoprenoid-bd_YceI"/>
</dbReference>